<protein>
    <submittedName>
        <fullName evidence="1">Uncharacterized protein</fullName>
    </submittedName>
</protein>
<dbReference type="OrthoDB" id="126604at2759"/>
<reference evidence="1 2" key="2">
    <citation type="submission" date="2013-11" db="EMBL/GenBank/DDBJ databases">
        <title>The Genome Sequence of Phytophthora parasitica INRA-310.</title>
        <authorList>
            <consortium name="The Broad Institute Genomics Platform"/>
            <person name="Russ C."/>
            <person name="Tyler B."/>
            <person name="Panabieres F."/>
            <person name="Shan W."/>
            <person name="Tripathy S."/>
            <person name="Grunwald N."/>
            <person name="Machado M."/>
            <person name="Johnson C.S."/>
            <person name="Arredondo F."/>
            <person name="Hong C."/>
            <person name="Coffey M."/>
            <person name="Young S.K."/>
            <person name="Zeng Q."/>
            <person name="Gargeya S."/>
            <person name="Fitzgerald M."/>
            <person name="Abouelleil A."/>
            <person name="Alvarado L."/>
            <person name="Chapman S.B."/>
            <person name="Gainer-Dewar J."/>
            <person name="Goldberg J."/>
            <person name="Griggs A."/>
            <person name="Gujja S."/>
            <person name="Hansen M."/>
            <person name="Howarth C."/>
            <person name="Imamovic A."/>
            <person name="Ireland A."/>
            <person name="Larimer J."/>
            <person name="McCowan C."/>
            <person name="Murphy C."/>
            <person name="Pearson M."/>
            <person name="Poon T.W."/>
            <person name="Priest M."/>
            <person name="Roberts A."/>
            <person name="Saif S."/>
            <person name="Shea T."/>
            <person name="Sykes S."/>
            <person name="Wortman J."/>
            <person name="Nusbaum C."/>
            <person name="Birren B."/>
        </authorList>
    </citation>
    <scope>NUCLEOTIDE SEQUENCE [LARGE SCALE GENOMIC DNA]</scope>
    <source>
        <strain evidence="1 2">INRA-310</strain>
    </source>
</reference>
<reference evidence="2" key="1">
    <citation type="submission" date="2011-12" db="EMBL/GenBank/DDBJ databases">
        <authorList>
            <consortium name="The Broad Institute Genome Sequencing Platform"/>
            <person name="Russ C."/>
            <person name="Tyler B."/>
            <person name="Panabieres F."/>
            <person name="Shan W."/>
            <person name="Tripathy S."/>
            <person name="Grunwald N."/>
            <person name="Machado M."/>
            <person name="Young S.K."/>
            <person name="Zeng Q."/>
            <person name="Gargeya S."/>
            <person name="Fitzgerald M."/>
            <person name="Haas B."/>
            <person name="Abouelleil A."/>
            <person name="Alvarado L."/>
            <person name="Arachchi H.M."/>
            <person name="Berlin A."/>
            <person name="Chapman S.B."/>
            <person name="Gearin G."/>
            <person name="Goldberg J."/>
            <person name="Griggs A."/>
            <person name="Gujja S."/>
            <person name="Hansen M."/>
            <person name="Heiman D."/>
            <person name="Howarth C."/>
            <person name="Larimer J."/>
            <person name="Lui A."/>
            <person name="MacDonald P.J.P."/>
            <person name="McCowen C."/>
            <person name="Montmayeur A."/>
            <person name="Murphy C."/>
            <person name="Neiman D."/>
            <person name="Pearson M."/>
            <person name="Priest M."/>
            <person name="Roberts A."/>
            <person name="Saif S."/>
            <person name="Shea T."/>
            <person name="Sisk P."/>
            <person name="Stolte C."/>
            <person name="Sykes S."/>
            <person name="Wortman J."/>
            <person name="Nusbaum C."/>
            <person name="Birren B."/>
        </authorList>
    </citation>
    <scope>NUCLEOTIDE SEQUENCE [LARGE SCALE GENOMIC DNA]</scope>
    <source>
        <strain evidence="2">INRA-310</strain>
    </source>
</reference>
<dbReference type="AlphaFoldDB" id="W2R307"/>
<dbReference type="Proteomes" id="UP000018817">
    <property type="component" value="Unassembled WGS sequence"/>
</dbReference>
<organism evidence="1 2">
    <name type="scientific">Phytophthora nicotianae (strain INRA-310)</name>
    <name type="common">Phytophthora parasitica</name>
    <dbReference type="NCBI Taxonomy" id="761204"/>
    <lineage>
        <taxon>Eukaryota</taxon>
        <taxon>Sar</taxon>
        <taxon>Stramenopiles</taxon>
        <taxon>Oomycota</taxon>
        <taxon>Peronosporomycetes</taxon>
        <taxon>Peronosporales</taxon>
        <taxon>Peronosporaceae</taxon>
        <taxon>Phytophthora</taxon>
    </lineage>
</organism>
<dbReference type="EMBL" id="KI669565">
    <property type="protein sequence ID" value="ETN19104.1"/>
    <property type="molecule type" value="Genomic_DNA"/>
</dbReference>
<evidence type="ECO:0000313" key="1">
    <source>
        <dbReference type="EMBL" id="ETN19104.1"/>
    </source>
</evidence>
<name>W2R307_PHYN3</name>
<gene>
    <name evidence="1" type="ORF">PPTG_04511</name>
</gene>
<evidence type="ECO:0000313" key="2">
    <source>
        <dbReference type="Proteomes" id="UP000018817"/>
    </source>
</evidence>
<dbReference type="OMA" id="DHETREM"/>
<dbReference type="RefSeq" id="XP_008895002.1">
    <property type="nucleotide sequence ID" value="XM_008896754.1"/>
</dbReference>
<proteinExistence type="predicted"/>
<dbReference type="GeneID" id="20174602"/>
<sequence>MHEYEEAIRNRAKGGTDGKVVPIKTTFDEGLLRMWCRLRWRLSIDDVADELILTEIDKIISSVKNNSVPDVDHETREMLRMDLSESDVSERVIQYFKLCHDIIHDHGRQQFFTGKDGRQQLCRVLIVSLEPHFLQEEVVGTVRFQARNAKSDEVALHDLVLEKALDQEKSALLVWVIFPTFTRTRAGVRTGW</sequence>
<dbReference type="VEuPathDB" id="FungiDB:PPTG_04511"/>
<dbReference type="STRING" id="761204.W2R307"/>
<accession>W2R307</accession>